<dbReference type="CDD" id="cd00156">
    <property type="entry name" value="REC"/>
    <property type="match status" value="1"/>
</dbReference>
<gene>
    <name evidence="17" type="ORF">C8R26_10198</name>
</gene>
<keyword evidence="7" id="KW-0418">Kinase</keyword>
<keyword evidence="8" id="KW-0067">ATP-binding</keyword>
<keyword evidence="9" id="KW-0902">Two-component regulatory system</keyword>
<dbReference type="Gene3D" id="3.30.565.10">
    <property type="entry name" value="Histidine kinase-like ATPase, C-terminal domain"/>
    <property type="match status" value="2"/>
</dbReference>
<evidence type="ECO:0000259" key="15">
    <source>
        <dbReference type="PROSITE" id="PS50112"/>
    </source>
</evidence>
<dbReference type="InterPro" id="IPR001610">
    <property type="entry name" value="PAC"/>
</dbReference>
<dbReference type="Gene3D" id="3.40.50.2300">
    <property type="match status" value="1"/>
</dbReference>
<evidence type="ECO:0000256" key="3">
    <source>
        <dbReference type="ARBA" id="ARBA00012438"/>
    </source>
</evidence>
<dbReference type="InterPro" id="IPR011006">
    <property type="entry name" value="CheY-like_superfamily"/>
</dbReference>
<feature type="coiled-coil region" evidence="12">
    <location>
        <begin position="955"/>
        <end position="986"/>
    </location>
</feature>
<comment type="catalytic activity">
    <reaction evidence="1">
        <text>ATP + protein L-histidine = ADP + protein N-phospho-L-histidine.</text>
        <dbReference type="EC" id="2.7.13.3"/>
    </reaction>
</comment>
<dbReference type="FunFam" id="3.30.565.10:FF:000037">
    <property type="entry name" value="Hybrid sensor histidine kinase/response regulator"/>
    <property type="match status" value="1"/>
</dbReference>
<evidence type="ECO:0000256" key="2">
    <source>
        <dbReference type="ARBA" id="ARBA00004429"/>
    </source>
</evidence>
<dbReference type="Gene3D" id="3.30.450.20">
    <property type="entry name" value="PAS domain"/>
    <property type="match status" value="4"/>
</dbReference>
<dbReference type="Proteomes" id="UP000244128">
    <property type="component" value="Unassembled WGS sequence"/>
</dbReference>
<dbReference type="GO" id="GO:0030295">
    <property type="term" value="F:protein kinase activator activity"/>
    <property type="evidence" value="ECO:0007669"/>
    <property type="project" value="TreeGrafter"/>
</dbReference>
<name>A0A2T5I4N3_9PROT</name>
<feature type="domain" description="PAS" evidence="15">
    <location>
        <begin position="593"/>
        <end position="663"/>
    </location>
</feature>
<dbReference type="InterPro" id="IPR003661">
    <property type="entry name" value="HisK_dim/P_dom"/>
</dbReference>
<dbReference type="InterPro" id="IPR000700">
    <property type="entry name" value="PAS-assoc_C"/>
</dbReference>
<dbReference type="PRINTS" id="PR00344">
    <property type="entry name" value="BCTRLSENSOR"/>
</dbReference>
<dbReference type="InterPro" id="IPR036097">
    <property type="entry name" value="HisK_dim/P_sf"/>
</dbReference>
<evidence type="ECO:0000259" key="13">
    <source>
        <dbReference type="PROSITE" id="PS50109"/>
    </source>
</evidence>
<dbReference type="Pfam" id="PF08447">
    <property type="entry name" value="PAS_3"/>
    <property type="match status" value="2"/>
</dbReference>
<feature type="coiled-coil region" evidence="12">
    <location>
        <begin position="154"/>
        <end position="195"/>
    </location>
</feature>
<dbReference type="Pfam" id="PF02518">
    <property type="entry name" value="HATPase_c"/>
    <property type="match status" value="2"/>
</dbReference>
<evidence type="ECO:0000256" key="1">
    <source>
        <dbReference type="ARBA" id="ARBA00000085"/>
    </source>
</evidence>
<dbReference type="InterPro" id="IPR000014">
    <property type="entry name" value="PAS"/>
</dbReference>
<dbReference type="InterPro" id="IPR005467">
    <property type="entry name" value="His_kinase_dom"/>
</dbReference>
<dbReference type="PROSITE" id="PS50113">
    <property type="entry name" value="PAC"/>
    <property type="match status" value="3"/>
</dbReference>
<dbReference type="Pfam" id="PF00512">
    <property type="entry name" value="HisKA"/>
    <property type="match status" value="2"/>
</dbReference>
<dbReference type="GO" id="GO:0005886">
    <property type="term" value="C:plasma membrane"/>
    <property type="evidence" value="ECO:0007669"/>
    <property type="project" value="UniProtKB-SubCell"/>
</dbReference>
<evidence type="ECO:0000256" key="4">
    <source>
        <dbReference type="ARBA" id="ARBA00022553"/>
    </source>
</evidence>
<dbReference type="PROSITE" id="PS50110">
    <property type="entry name" value="RESPONSE_REGULATORY"/>
    <property type="match status" value="1"/>
</dbReference>
<evidence type="ECO:0000256" key="12">
    <source>
        <dbReference type="SAM" id="Coils"/>
    </source>
</evidence>
<dbReference type="GO" id="GO:0000156">
    <property type="term" value="F:phosphorelay response regulator activity"/>
    <property type="evidence" value="ECO:0007669"/>
    <property type="project" value="TreeGrafter"/>
</dbReference>
<comment type="caution">
    <text evidence="17">The sequence shown here is derived from an EMBL/GenBank/DDBJ whole genome shotgun (WGS) entry which is preliminary data.</text>
</comment>
<evidence type="ECO:0000259" key="16">
    <source>
        <dbReference type="PROSITE" id="PS50113"/>
    </source>
</evidence>
<evidence type="ECO:0000256" key="6">
    <source>
        <dbReference type="ARBA" id="ARBA00022741"/>
    </source>
</evidence>
<evidence type="ECO:0000256" key="9">
    <source>
        <dbReference type="ARBA" id="ARBA00023012"/>
    </source>
</evidence>
<dbReference type="PROSITE" id="PS50112">
    <property type="entry name" value="PAS"/>
    <property type="match status" value="1"/>
</dbReference>
<dbReference type="EMBL" id="QAOI01000001">
    <property type="protein sequence ID" value="PTQ78783.1"/>
    <property type="molecule type" value="Genomic_DNA"/>
</dbReference>
<dbReference type="PROSITE" id="PS50109">
    <property type="entry name" value="HIS_KIN"/>
    <property type="match status" value="2"/>
</dbReference>
<evidence type="ECO:0000256" key="8">
    <source>
        <dbReference type="ARBA" id="ARBA00022840"/>
    </source>
</evidence>
<evidence type="ECO:0000259" key="14">
    <source>
        <dbReference type="PROSITE" id="PS50110"/>
    </source>
</evidence>
<dbReference type="InterPro" id="IPR004358">
    <property type="entry name" value="Sig_transdc_His_kin-like_C"/>
</dbReference>
<dbReference type="InterPro" id="IPR003594">
    <property type="entry name" value="HATPase_dom"/>
</dbReference>
<keyword evidence="4 11" id="KW-0597">Phosphoprotein</keyword>
<evidence type="ECO:0000313" key="18">
    <source>
        <dbReference type="Proteomes" id="UP000244128"/>
    </source>
</evidence>
<evidence type="ECO:0000313" key="17">
    <source>
        <dbReference type="EMBL" id="PTQ78783.1"/>
    </source>
</evidence>
<organism evidence="17 18">
    <name type="scientific">Nitrosomonas oligotropha</name>
    <dbReference type="NCBI Taxonomy" id="42354"/>
    <lineage>
        <taxon>Bacteria</taxon>
        <taxon>Pseudomonadati</taxon>
        <taxon>Pseudomonadota</taxon>
        <taxon>Betaproteobacteria</taxon>
        <taxon>Nitrosomonadales</taxon>
        <taxon>Nitrosomonadaceae</taxon>
        <taxon>Nitrosomonas</taxon>
    </lineage>
</organism>
<feature type="domain" description="PAC" evidence="16">
    <location>
        <begin position="912"/>
        <end position="964"/>
    </location>
</feature>
<proteinExistence type="predicted"/>
<dbReference type="InterPro" id="IPR036890">
    <property type="entry name" value="HATPase_C_sf"/>
</dbReference>
<dbReference type="Pfam" id="PF00072">
    <property type="entry name" value="Response_reg"/>
    <property type="match status" value="1"/>
</dbReference>
<feature type="domain" description="Histidine kinase" evidence="13">
    <location>
        <begin position="993"/>
        <end position="1208"/>
    </location>
</feature>
<protein>
    <recommendedName>
        <fullName evidence="3">histidine kinase</fullName>
        <ecNumber evidence="3">2.7.13.3</ecNumber>
    </recommendedName>
</protein>
<dbReference type="SUPFAM" id="SSF47384">
    <property type="entry name" value="Homodimeric domain of signal transducing histidine kinase"/>
    <property type="match status" value="2"/>
</dbReference>
<dbReference type="Gene3D" id="1.10.287.130">
    <property type="match status" value="2"/>
</dbReference>
<dbReference type="SUPFAM" id="SSF55874">
    <property type="entry name" value="ATPase domain of HSP90 chaperone/DNA topoisomerase II/histidine kinase"/>
    <property type="match status" value="2"/>
</dbReference>
<keyword evidence="6" id="KW-0547">Nucleotide-binding</keyword>
<dbReference type="GO" id="GO:0005524">
    <property type="term" value="F:ATP binding"/>
    <property type="evidence" value="ECO:0007669"/>
    <property type="project" value="UniProtKB-KW"/>
</dbReference>
<dbReference type="PANTHER" id="PTHR42878:SF15">
    <property type="entry name" value="BACTERIOPHYTOCHROME"/>
    <property type="match status" value="1"/>
</dbReference>
<evidence type="ECO:0000256" key="5">
    <source>
        <dbReference type="ARBA" id="ARBA00022679"/>
    </source>
</evidence>
<feature type="domain" description="PAC" evidence="16">
    <location>
        <begin position="667"/>
        <end position="719"/>
    </location>
</feature>
<evidence type="ECO:0000256" key="7">
    <source>
        <dbReference type="ARBA" id="ARBA00022777"/>
    </source>
</evidence>
<keyword evidence="5" id="KW-0808">Transferase</keyword>
<dbReference type="CDD" id="cd00130">
    <property type="entry name" value="PAS"/>
    <property type="match status" value="2"/>
</dbReference>
<dbReference type="Pfam" id="PF08448">
    <property type="entry name" value="PAS_4"/>
    <property type="match status" value="2"/>
</dbReference>
<accession>A0A2T5I4N3</accession>
<dbReference type="SUPFAM" id="SSF52172">
    <property type="entry name" value="CheY-like"/>
    <property type="match status" value="1"/>
</dbReference>
<dbReference type="InterPro" id="IPR035965">
    <property type="entry name" value="PAS-like_dom_sf"/>
</dbReference>
<dbReference type="InterPro" id="IPR050351">
    <property type="entry name" value="BphY/WalK/GraS-like"/>
</dbReference>
<feature type="domain" description="PAC" evidence="16">
    <location>
        <begin position="787"/>
        <end position="839"/>
    </location>
</feature>
<feature type="modified residue" description="4-aspartylphosphate" evidence="11">
    <location>
        <position position="513"/>
    </location>
</feature>
<dbReference type="SMART" id="SM00448">
    <property type="entry name" value="REC"/>
    <property type="match status" value="1"/>
</dbReference>
<reference evidence="17 18" key="1">
    <citation type="submission" date="2018-04" db="EMBL/GenBank/DDBJ databases">
        <title>Active sludge and wastewater microbial communities from Klosterneuburg, Austria.</title>
        <authorList>
            <person name="Wagner M."/>
        </authorList>
    </citation>
    <scope>NUCLEOTIDE SEQUENCE [LARGE SCALE GENOMIC DNA]</scope>
    <source>
        <strain evidence="17 18">Nm49</strain>
    </source>
</reference>
<dbReference type="GO" id="GO:0007234">
    <property type="term" value="P:osmosensory signaling via phosphorelay pathway"/>
    <property type="evidence" value="ECO:0007669"/>
    <property type="project" value="TreeGrafter"/>
</dbReference>
<dbReference type="FunFam" id="1.10.287.130:FF:000070">
    <property type="entry name" value="Histidine kinase sensor protein"/>
    <property type="match status" value="1"/>
</dbReference>
<evidence type="ECO:0000256" key="10">
    <source>
        <dbReference type="ARBA" id="ARBA00023136"/>
    </source>
</evidence>
<dbReference type="InterPro" id="IPR001789">
    <property type="entry name" value="Sig_transdc_resp-reg_receiver"/>
</dbReference>
<evidence type="ECO:0000256" key="11">
    <source>
        <dbReference type="PROSITE-ProRule" id="PRU00169"/>
    </source>
</evidence>
<dbReference type="EC" id="2.7.13.3" evidence="3"/>
<feature type="domain" description="Histidine kinase" evidence="13">
    <location>
        <begin position="202"/>
        <end position="421"/>
    </location>
</feature>
<dbReference type="NCBIfam" id="TIGR00229">
    <property type="entry name" value="sensory_box"/>
    <property type="match status" value="2"/>
</dbReference>
<comment type="subcellular location">
    <subcellularLocation>
        <location evidence="2">Cell inner membrane</location>
        <topology evidence="2">Multi-pass membrane protein</topology>
    </subcellularLocation>
</comment>
<dbReference type="SMART" id="SM00387">
    <property type="entry name" value="HATPase_c"/>
    <property type="match status" value="2"/>
</dbReference>
<dbReference type="SUPFAM" id="SSF55785">
    <property type="entry name" value="PYP-like sensor domain (PAS domain)"/>
    <property type="match status" value="4"/>
</dbReference>
<feature type="domain" description="Response regulatory" evidence="14">
    <location>
        <begin position="465"/>
        <end position="580"/>
    </location>
</feature>
<dbReference type="SMART" id="SM00091">
    <property type="entry name" value="PAS"/>
    <property type="match status" value="3"/>
</dbReference>
<dbReference type="InterPro" id="IPR013655">
    <property type="entry name" value="PAS_fold_3"/>
</dbReference>
<dbReference type="SMART" id="SM00086">
    <property type="entry name" value="PAC"/>
    <property type="match status" value="3"/>
</dbReference>
<dbReference type="InterPro" id="IPR013656">
    <property type="entry name" value="PAS_4"/>
</dbReference>
<keyword evidence="12" id="KW-0175">Coiled coil</keyword>
<keyword evidence="10" id="KW-0472">Membrane</keyword>
<dbReference type="SMART" id="SM00388">
    <property type="entry name" value="HisKA"/>
    <property type="match status" value="2"/>
</dbReference>
<dbReference type="AlphaFoldDB" id="A0A2T5I4N3"/>
<dbReference type="CDD" id="cd00082">
    <property type="entry name" value="HisKA"/>
    <property type="match status" value="2"/>
</dbReference>
<sequence>MSEIPPYQQLFEVSPHPYLLLRADSAFTIAAVNNKYIEMTRTERDAIVGHGLFEIFPDNPEDPACASVRDLRASLNHVLSKKRADVMNVQKYDIPLRDGSGSFEVKYWSPVNTPVLDEAGRVTYILHHAEDVTEFVVRHDHDSARHLSKVEVRAQRMEAEIMQRAAEVKQANRALKTAMEDLEQMNQRLTELDHLKSQFFANISHELRTPLTLIIAPLENRMRWLNGSNASAEERHETGLMLRNARILYRHVTDLLDAAKLEAGRMPVFWARFDLAELVRVTASYFELLAQERDIAFQVIAPEACVVESDSEKLQRILLNLLSNAFKFTQDKGRIFVRLVTAEACAQIEVQDNGPGIPAEMRGHVFERFTQVESSVTRQHGGTGLGLAIVKDFADLLHGKLELEESPGGGALFRITLPRTAPAGSVLRDAPVSLDEIIVHEVMDALQSRAQRTSPLPVTATHLPLILVVEDNADMNRFIADMLQPRYRVASAFNGREGLEQALKLAPDLILSDVMMPVMDGEQMVWQIRQHAELDGVPIIMLTAKADDDLCVKLLKSGVQDYLNKPFAVDELLVRVDKLVLERQLVREQLRQSEARFQATFEQAAVGISIISLEGYWLRVNHKLCTILGYSQDELMALTFQDVTYPDDLEADINNVKRMLAGEITAYAMEKRYIRKDGRVIWINLHASLVRKPDNVPDYFIAVVEDIQSRKEIAANFKEARRIANLGHWTWNGVDKQTWSEELYLIYGRDTALPPADYQEMASFYTVDSWNKLAAAVQKCWRDGAAFECDAEVVRPDGAHRWTISRGEAVPDFDGRIIAMRGTVQDITERKLGEMALQESKEQLKLFIEYAPASLAMFDREMRYLAYSQRWRNDYNMGDRDLLGVCHYDAFPEIGEEWKAIHRRCLSGEIIRADEDRFERGDGSTQWLRWEVRPWHQAGGAIGGIAMFTEDITYRKQAEAALQELNADLEKRVAERTAELKMLNQSLESFVYSVSHDLKAPLRGVEGYSRLLEEDYSDRLDDEGRLFITNLRAGVTRMNELIDDLLAYSRMERRKLDSHALDLTTLTQRVIAECGGEIAARQIEVICDLPLLMVNGDRDGLAMVLRNLLENAIKFSQHAAHPRIEFGADRDNQHVILWVRDNGIGFDMKYNQRIFEIFERLHRLEDYPGTGIGLALVKKAMQRMGGRVWAQSTPGEGATFYLELTAMAENLK</sequence>
<dbReference type="FunFam" id="3.30.565.10:FF:000006">
    <property type="entry name" value="Sensor histidine kinase WalK"/>
    <property type="match status" value="1"/>
</dbReference>
<dbReference type="Gene3D" id="2.10.70.100">
    <property type="match status" value="1"/>
</dbReference>
<dbReference type="PANTHER" id="PTHR42878">
    <property type="entry name" value="TWO-COMPONENT HISTIDINE KINASE"/>
    <property type="match status" value="1"/>
</dbReference>
<dbReference type="RefSeq" id="WP_107801697.1">
    <property type="nucleotide sequence ID" value="NZ_QAOI01000001.1"/>
</dbReference>
<dbReference type="GO" id="GO:0000155">
    <property type="term" value="F:phosphorelay sensor kinase activity"/>
    <property type="evidence" value="ECO:0007669"/>
    <property type="project" value="InterPro"/>
</dbReference>